<feature type="transmembrane region" description="Helical" evidence="1">
    <location>
        <begin position="196"/>
        <end position="216"/>
    </location>
</feature>
<gene>
    <name evidence="2" type="ORF">H8B06_01495</name>
</gene>
<feature type="transmembrane region" description="Helical" evidence="1">
    <location>
        <begin position="140"/>
        <end position="162"/>
    </location>
</feature>
<keyword evidence="1" id="KW-0472">Membrane</keyword>
<reference evidence="2 3" key="1">
    <citation type="submission" date="2020-08" db="EMBL/GenBank/DDBJ databases">
        <title>Sphingobacterium sp. DN00404 isolated from aquaculture water.</title>
        <authorList>
            <person name="Zhang M."/>
        </authorList>
    </citation>
    <scope>NUCLEOTIDE SEQUENCE [LARGE SCALE GENOMIC DNA]</scope>
    <source>
        <strain evidence="2 3">DN00404</strain>
    </source>
</reference>
<evidence type="ECO:0000256" key="1">
    <source>
        <dbReference type="SAM" id="Phobius"/>
    </source>
</evidence>
<comment type="caution">
    <text evidence="2">The sequence shown here is derived from an EMBL/GenBank/DDBJ whole genome shotgun (WGS) entry which is preliminary data.</text>
</comment>
<organism evidence="2 3">
    <name type="scientific">Sphingobacterium micropteri</name>
    <dbReference type="NCBI Taxonomy" id="2763501"/>
    <lineage>
        <taxon>Bacteria</taxon>
        <taxon>Pseudomonadati</taxon>
        <taxon>Bacteroidota</taxon>
        <taxon>Sphingobacteriia</taxon>
        <taxon>Sphingobacteriales</taxon>
        <taxon>Sphingobacteriaceae</taxon>
        <taxon>Sphingobacterium</taxon>
    </lineage>
</organism>
<keyword evidence="1" id="KW-1133">Transmembrane helix</keyword>
<dbReference type="EMBL" id="JACOIK010000001">
    <property type="protein sequence ID" value="MBD1431485.1"/>
    <property type="molecule type" value="Genomic_DNA"/>
</dbReference>
<accession>A0ABR7YJJ4</accession>
<keyword evidence="3" id="KW-1185">Reference proteome</keyword>
<dbReference type="Proteomes" id="UP000602759">
    <property type="component" value="Unassembled WGS sequence"/>
</dbReference>
<dbReference type="RefSeq" id="WP_190992502.1">
    <property type="nucleotide sequence ID" value="NZ_JACOIK010000001.1"/>
</dbReference>
<protein>
    <submittedName>
        <fullName evidence="2">DUF998 domain-containing protein</fullName>
    </submittedName>
</protein>
<sequence length="220" mass="24475">MKSLYVFANSTILFGVVSIICLLILHFVSAEFKPNFRMVSEYALGKHKWLLTIFFICWGLCSISSGFMLWNVVTSGWAKFGVVLLFVTGMGAIMGGLFDVQHKLHGLSSIIGIPFLPIGALLISYHLIKKEEWQNHCTPLIISSHSTWISLIFMAGSMFLLFSSLKSAGIEFGQNSKPFVELPKGVIGINGWANRLLVLCYILYPVLAAKILITILELKE</sequence>
<evidence type="ECO:0000313" key="2">
    <source>
        <dbReference type="EMBL" id="MBD1431485.1"/>
    </source>
</evidence>
<dbReference type="Pfam" id="PF06197">
    <property type="entry name" value="DUF998"/>
    <property type="match status" value="1"/>
</dbReference>
<feature type="transmembrane region" description="Helical" evidence="1">
    <location>
        <begin position="76"/>
        <end position="98"/>
    </location>
</feature>
<keyword evidence="1" id="KW-0812">Transmembrane</keyword>
<feature type="transmembrane region" description="Helical" evidence="1">
    <location>
        <begin position="49"/>
        <end position="70"/>
    </location>
</feature>
<feature type="transmembrane region" description="Helical" evidence="1">
    <location>
        <begin position="110"/>
        <end position="128"/>
    </location>
</feature>
<dbReference type="InterPro" id="IPR009339">
    <property type="entry name" value="DUF998"/>
</dbReference>
<feature type="transmembrane region" description="Helical" evidence="1">
    <location>
        <begin position="6"/>
        <end position="28"/>
    </location>
</feature>
<evidence type="ECO:0000313" key="3">
    <source>
        <dbReference type="Proteomes" id="UP000602759"/>
    </source>
</evidence>
<name>A0ABR7YJJ4_9SPHI</name>
<proteinExistence type="predicted"/>